<sequence>MPFPRTDVGDPATVKDPLVGPGAGVVLATFRALPEDTHTDVAEDGTEHGAVTIDVKAPSTVFVLMTVDVTEDLLTVFSWENGVEVTGDVEAHDEGREIEEGAGILGGPVSIGGLEGREEAGSPLEGRGGLVVGDVLPLVDADRELLGEPAKGSNTQVWRPTKWLVE</sequence>
<dbReference type="Proteomes" id="UP001057402">
    <property type="component" value="Chromosome 8"/>
</dbReference>
<evidence type="ECO:0000313" key="2">
    <source>
        <dbReference type="Proteomes" id="UP001057402"/>
    </source>
</evidence>
<reference evidence="2" key="1">
    <citation type="journal article" date="2023" name="Front. Plant Sci.">
        <title>Chromosomal-level genome assembly of Melastoma candidum provides insights into trichome evolution.</title>
        <authorList>
            <person name="Zhong Y."/>
            <person name="Wu W."/>
            <person name="Sun C."/>
            <person name="Zou P."/>
            <person name="Liu Y."/>
            <person name="Dai S."/>
            <person name="Zhou R."/>
        </authorList>
    </citation>
    <scope>NUCLEOTIDE SEQUENCE [LARGE SCALE GENOMIC DNA]</scope>
</reference>
<protein>
    <submittedName>
        <fullName evidence="1">Uncharacterized protein</fullName>
    </submittedName>
</protein>
<accession>A0ACB9N2W2</accession>
<proteinExistence type="predicted"/>
<organism evidence="1 2">
    <name type="scientific">Melastoma candidum</name>
    <dbReference type="NCBI Taxonomy" id="119954"/>
    <lineage>
        <taxon>Eukaryota</taxon>
        <taxon>Viridiplantae</taxon>
        <taxon>Streptophyta</taxon>
        <taxon>Embryophyta</taxon>
        <taxon>Tracheophyta</taxon>
        <taxon>Spermatophyta</taxon>
        <taxon>Magnoliopsida</taxon>
        <taxon>eudicotyledons</taxon>
        <taxon>Gunneridae</taxon>
        <taxon>Pentapetalae</taxon>
        <taxon>rosids</taxon>
        <taxon>malvids</taxon>
        <taxon>Myrtales</taxon>
        <taxon>Melastomataceae</taxon>
        <taxon>Melastomatoideae</taxon>
        <taxon>Melastomateae</taxon>
        <taxon>Melastoma</taxon>
    </lineage>
</organism>
<gene>
    <name evidence="1" type="ORF">MLD38_029165</name>
</gene>
<evidence type="ECO:0000313" key="1">
    <source>
        <dbReference type="EMBL" id="KAI4330928.1"/>
    </source>
</evidence>
<dbReference type="EMBL" id="CM042887">
    <property type="protein sequence ID" value="KAI4330928.1"/>
    <property type="molecule type" value="Genomic_DNA"/>
</dbReference>
<keyword evidence="2" id="KW-1185">Reference proteome</keyword>
<name>A0ACB9N2W2_9MYRT</name>
<comment type="caution">
    <text evidence="1">The sequence shown here is derived from an EMBL/GenBank/DDBJ whole genome shotgun (WGS) entry which is preliminary data.</text>
</comment>